<sequence>MRRSAQIAKSVRTTHVAKTRRPLTAIIQPGSVANNSAVLMPSPP</sequence>
<dbReference type="AlphaFoldDB" id="A0A6J7EBT3"/>
<gene>
    <name evidence="1" type="ORF">UFOPK3480_00196</name>
</gene>
<evidence type="ECO:0000313" key="1">
    <source>
        <dbReference type="EMBL" id="CAB4878775.1"/>
    </source>
</evidence>
<dbReference type="EMBL" id="CAFBLY010000007">
    <property type="protein sequence ID" value="CAB4878775.1"/>
    <property type="molecule type" value="Genomic_DNA"/>
</dbReference>
<protein>
    <submittedName>
        <fullName evidence="1">Unannotated protein</fullName>
    </submittedName>
</protein>
<accession>A0A6J7EBT3</accession>
<organism evidence="1">
    <name type="scientific">freshwater metagenome</name>
    <dbReference type="NCBI Taxonomy" id="449393"/>
    <lineage>
        <taxon>unclassified sequences</taxon>
        <taxon>metagenomes</taxon>
        <taxon>ecological metagenomes</taxon>
    </lineage>
</organism>
<name>A0A6J7EBT3_9ZZZZ</name>
<proteinExistence type="predicted"/>
<reference evidence="1" key="1">
    <citation type="submission" date="2020-05" db="EMBL/GenBank/DDBJ databases">
        <authorList>
            <person name="Chiriac C."/>
            <person name="Salcher M."/>
            <person name="Ghai R."/>
            <person name="Kavagutti S V."/>
        </authorList>
    </citation>
    <scope>NUCLEOTIDE SEQUENCE</scope>
</reference>